<dbReference type="HOGENOM" id="CLU_031468_9_0_1"/>
<dbReference type="Proteomes" id="UP000016923">
    <property type="component" value="Unassembled WGS sequence"/>
</dbReference>
<dbReference type="SUPFAM" id="SSF48179">
    <property type="entry name" value="6-phosphogluconate dehydrogenase C-terminal domain-like"/>
    <property type="match status" value="1"/>
</dbReference>
<dbReference type="InterPro" id="IPR013752">
    <property type="entry name" value="KPA_reductase"/>
</dbReference>
<dbReference type="STRING" id="1262450.S3BLQ0"/>
<keyword evidence="7" id="KW-1185">Reference proteome</keyword>
<dbReference type="GO" id="GO:0008677">
    <property type="term" value="F:2-dehydropantoate 2-reductase activity"/>
    <property type="evidence" value="ECO:0007669"/>
    <property type="project" value="TreeGrafter"/>
</dbReference>
<evidence type="ECO:0000313" key="7">
    <source>
        <dbReference type="Proteomes" id="UP000016923"/>
    </source>
</evidence>
<dbReference type="AlphaFoldDB" id="S3BLQ0"/>
<dbReference type="InterPro" id="IPR050838">
    <property type="entry name" value="Ketopantoate_reductase"/>
</dbReference>
<dbReference type="PANTHER" id="PTHR43765">
    <property type="entry name" value="2-DEHYDROPANTOATE 2-REDUCTASE-RELATED"/>
    <property type="match status" value="1"/>
</dbReference>
<keyword evidence="3" id="KW-0560">Oxidoreductase</keyword>
<accession>S3BLQ0</accession>
<evidence type="ECO:0000256" key="2">
    <source>
        <dbReference type="ARBA" id="ARBA00022857"/>
    </source>
</evidence>
<evidence type="ECO:0000256" key="3">
    <source>
        <dbReference type="ARBA" id="ARBA00023002"/>
    </source>
</evidence>
<dbReference type="InterPro" id="IPR008927">
    <property type="entry name" value="6-PGluconate_DH-like_C_sf"/>
</dbReference>
<evidence type="ECO:0000256" key="1">
    <source>
        <dbReference type="ARBA" id="ARBA00007870"/>
    </source>
</evidence>
<comment type="similarity">
    <text evidence="1">Belongs to the ketopantoate reductase family.</text>
</comment>
<proteinExistence type="inferred from homology"/>
<evidence type="ECO:0000313" key="6">
    <source>
        <dbReference type="EMBL" id="EPE02164.1"/>
    </source>
</evidence>
<dbReference type="GO" id="GO:0005739">
    <property type="term" value="C:mitochondrion"/>
    <property type="evidence" value="ECO:0007669"/>
    <property type="project" value="TreeGrafter"/>
</dbReference>
<name>S3BLQ0_OPHP1</name>
<dbReference type="EMBL" id="KE148185">
    <property type="protein sequence ID" value="EPE02164.1"/>
    <property type="molecule type" value="Genomic_DNA"/>
</dbReference>
<keyword evidence="2" id="KW-0521">NADP</keyword>
<feature type="domain" description="Ketopantoate reductase C-terminal" evidence="5">
    <location>
        <begin position="302"/>
        <end position="440"/>
    </location>
</feature>
<organism evidence="6 7">
    <name type="scientific">Ophiostoma piceae (strain UAMH 11346)</name>
    <name type="common">Sap stain fungus</name>
    <dbReference type="NCBI Taxonomy" id="1262450"/>
    <lineage>
        <taxon>Eukaryota</taxon>
        <taxon>Fungi</taxon>
        <taxon>Dikarya</taxon>
        <taxon>Ascomycota</taxon>
        <taxon>Pezizomycotina</taxon>
        <taxon>Sordariomycetes</taxon>
        <taxon>Sordariomycetidae</taxon>
        <taxon>Ophiostomatales</taxon>
        <taxon>Ophiostomataceae</taxon>
        <taxon>Ophiostoma</taxon>
    </lineage>
</organism>
<dbReference type="InterPro" id="IPR013328">
    <property type="entry name" value="6PGD_dom2"/>
</dbReference>
<reference evidence="6 7" key="1">
    <citation type="journal article" date="2013" name="BMC Genomics">
        <title>The genome and transcriptome of the pine saprophyte Ophiostoma piceae, and a comparison with the bark beetle-associated pine pathogen Grosmannia clavigera.</title>
        <authorList>
            <person name="Haridas S."/>
            <person name="Wang Y."/>
            <person name="Lim L."/>
            <person name="Massoumi Alamouti S."/>
            <person name="Jackman S."/>
            <person name="Docking R."/>
            <person name="Robertson G."/>
            <person name="Birol I."/>
            <person name="Bohlmann J."/>
            <person name="Breuil C."/>
        </authorList>
    </citation>
    <scope>NUCLEOTIDE SEQUENCE [LARGE SCALE GENOMIC DNA]</scope>
    <source>
        <strain evidence="6 7">UAMH 11346</strain>
    </source>
</reference>
<dbReference type="OrthoDB" id="73846at2759"/>
<dbReference type="GO" id="GO:0050661">
    <property type="term" value="F:NADP binding"/>
    <property type="evidence" value="ECO:0007669"/>
    <property type="project" value="TreeGrafter"/>
</dbReference>
<dbReference type="PANTHER" id="PTHR43765:SF2">
    <property type="entry name" value="2-DEHYDROPANTOATE 2-REDUCTASE"/>
    <property type="match status" value="1"/>
</dbReference>
<dbReference type="Pfam" id="PF08546">
    <property type="entry name" value="ApbA_C"/>
    <property type="match status" value="1"/>
</dbReference>
<evidence type="ECO:0000259" key="5">
    <source>
        <dbReference type="Pfam" id="PF08546"/>
    </source>
</evidence>
<dbReference type="VEuPathDB" id="FungiDB:F503_08471"/>
<gene>
    <name evidence="6" type="ORF">F503_08471</name>
</gene>
<dbReference type="SUPFAM" id="SSF51735">
    <property type="entry name" value="NAD(P)-binding Rossmann-fold domains"/>
    <property type="match status" value="1"/>
</dbReference>
<dbReference type="InterPro" id="IPR013332">
    <property type="entry name" value="KPR_N"/>
</dbReference>
<feature type="domain" description="Ketopantoate reductase N-terminal" evidence="4">
    <location>
        <begin position="96"/>
        <end position="269"/>
    </location>
</feature>
<dbReference type="OMA" id="NNTANHE"/>
<dbReference type="Pfam" id="PF02558">
    <property type="entry name" value="ApbA"/>
    <property type="match status" value="1"/>
</dbReference>
<dbReference type="Gene3D" id="1.10.1040.10">
    <property type="entry name" value="N-(1-d-carboxylethyl)-l-norvaline Dehydrogenase, domain 2"/>
    <property type="match status" value="1"/>
</dbReference>
<sequence length="478" mass="52520">MMSARRQCVGLYHNTQGIYKTQLSISRSLAMLRRCLHSTPVKHDSAMPEWLAKILNDKADAPKLYRWTAKDHAQSEGVISAMSASSNRSDDARERVYIVGIGNLGRLFAAALARVPNPPLITLVVHRAGLLESWNEKPGLRLHSQSYVKDGRTDSDAITDLDVEMWAPSPEGRGHEIGPISNLIVATKAQDALPAVDRLRRYLSPDSAIVFTQNGMNKLWPPYGAIYSAARYTKSPNWVACVVTHGVFSLGPFESVHASPADVVLGSVNNNTANHERPYLVQKLLEASVLNSRWVPRADLWVMQVEKLVVNAVINPLTAILRCKNGLLFGYGEDGSCDNLDDSQGAVLRQIIDQLLEEASTVLTALAIVEMKDGGVLSHGVMEKSALVERLSLERLRAMVYRVGGVVRLNTSSMLQDVNASKGTEVREFNGWVVDMARYLESMPGAASSRFDVTTHKAMVSLVEGGHHLSKDKLGEYV</sequence>
<dbReference type="eggNOG" id="ENOG502QPT5">
    <property type="taxonomic scope" value="Eukaryota"/>
</dbReference>
<dbReference type="InterPro" id="IPR036291">
    <property type="entry name" value="NAD(P)-bd_dom_sf"/>
</dbReference>
<evidence type="ECO:0000259" key="4">
    <source>
        <dbReference type="Pfam" id="PF02558"/>
    </source>
</evidence>
<dbReference type="Gene3D" id="3.40.50.720">
    <property type="entry name" value="NAD(P)-binding Rossmann-like Domain"/>
    <property type="match status" value="1"/>
</dbReference>
<protein>
    <submittedName>
        <fullName evidence="6">Ketoisovalerate reductase</fullName>
    </submittedName>
</protein>